<feature type="domain" description="N-acetyltransferase" evidence="4">
    <location>
        <begin position="35"/>
        <end position="188"/>
    </location>
</feature>
<protein>
    <recommendedName>
        <fullName evidence="4">N-acetyltransferase domain-containing protein</fullName>
    </recommendedName>
</protein>
<dbReference type="InterPro" id="IPR000182">
    <property type="entry name" value="GNAT_dom"/>
</dbReference>
<evidence type="ECO:0000313" key="6">
    <source>
        <dbReference type="Proteomes" id="UP000265618"/>
    </source>
</evidence>
<dbReference type="EMBL" id="BDIP01000715">
    <property type="protein sequence ID" value="GIQ82495.1"/>
    <property type="molecule type" value="Genomic_DNA"/>
</dbReference>
<evidence type="ECO:0000256" key="3">
    <source>
        <dbReference type="ARBA" id="ARBA00038502"/>
    </source>
</evidence>
<dbReference type="Pfam" id="PF13302">
    <property type="entry name" value="Acetyltransf_3"/>
    <property type="match status" value="1"/>
</dbReference>
<dbReference type="PANTHER" id="PTHR43792:SF8">
    <property type="entry name" value="[RIBOSOMAL PROTEIN US5]-ALANINE N-ACETYLTRANSFERASE"/>
    <property type="match status" value="1"/>
</dbReference>
<evidence type="ECO:0000256" key="2">
    <source>
        <dbReference type="ARBA" id="ARBA00023315"/>
    </source>
</evidence>
<dbReference type="AlphaFoldDB" id="A0A9K3CUS6"/>
<evidence type="ECO:0000256" key="1">
    <source>
        <dbReference type="ARBA" id="ARBA00022679"/>
    </source>
</evidence>
<sequence length="203" mass="22338">MQESVVESGSASTRLDIGVPGYYLRGLRHTDAEAIARHANNPSIAANLRDMFPHPYTLDDAITFLGYSVQEGFDLPPLLGIVYEGERGEGEEVVGCVGLTLGKDVERYSAELGYWLSEQHWGKGVVTGAVKAIVQHAFSTLGLLRVFAEPYSHNRASCKVLEKSGFQCEGLLRASSVKSGVVIDQYMYAIVNEDLIQRWNVKE</sequence>
<proteinExistence type="inferred from homology"/>
<dbReference type="Proteomes" id="UP000265618">
    <property type="component" value="Unassembled WGS sequence"/>
</dbReference>
<keyword evidence="6" id="KW-1185">Reference proteome</keyword>
<keyword evidence="1" id="KW-0808">Transferase</keyword>
<dbReference type="InterPro" id="IPR051531">
    <property type="entry name" value="N-acetyltransferase"/>
</dbReference>
<comment type="similarity">
    <text evidence="3">Belongs to the acetyltransferase family. RimJ subfamily.</text>
</comment>
<reference evidence="5 6" key="1">
    <citation type="journal article" date="2018" name="PLoS ONE">
        <title>The draft genome of Kipferlia bialata reveals reductive genome evolution in fornicate parasites.</title>
        <authorList>
            <person name="Tanifuji G."/>
            <person name="Takabayashi S."/>
            <person name="Kume K."/>
            <person name="Takagi M."/>
            <person name="Nakayama T."/>
            <person name="Kamikawa R."/>
            <person name="Inagaki Y."/>
            <person name="Hashimoto T."/>
        </authorList>
    </citation>
    <scope>NUCLEOTIDE SEQUENCE [LARGE SCALE GENOMIC DNA]</scope>
    <source>
        <strain evidence="5">NY0173</strain>
    </source>
</reference>
<evidence type="ECO:0000259" key="4">
    <source>
        <dbReference type="PROSITE" id="PS51186"/>
    </source>
</evidence>
<gene>
    <name evidence="5" type="ORF">KIPB_003647</name>
</gene>
<dbReference type="PANTHER" id="PTHR43792">
    <property type="entry name" value="GNAT FAMILY, PUTATIVE (AFU_ORTHOLOGUE AFUA_3G00765)-RELATED-RELATED"/>
    <property type="match status" value="1"/>
</dbReference>
<dbReference type="InterPro" id="IPR016181">
    <property type="entry name" value="Acyl_CoA_acyltransferase"/>
</dbReference>
<organism evidence="5 6">
    <name type="scientific">Kipferlia bialata</name>
    <dbReference type="NCBI Taxonomy" id="797122"/>
    <lineage>
        <taxon>Eukaryota</taxon>
        <taxon>Metamonada</taxon>
        <taxon>Carpediemonas-like organisms</taxon>
        <taxon>Kipferlia</taxon>
    </lineage>
</organism>
<accession>A0A9K3CUS6</accession>
<dbReference type="Gene3D" id="3.40.630.30">
    <property type="match status" value="1"/>
</dbReference>
<evidence type="ECO:0000313" key="5">
    <source>
        <dbReference type="EMBL" id="GIQ82495.1"/>
    </source>
</evidence>
<dbReference type="OrthoDB" id="630895at2759"/>
<comment type="caution">
    <text evidence="5">The sequence shown here is derived from an EMBL/GenBank/DDBJ whole genome shotgun (WGS) entry which is preliminary data.</text>
</comment>
<name>A0A9K3CUS6_9EUKA</name>
<dbReference type="SUPFAM" id="SSF55729">
    <property type="entry name" value="Acyl-CoA N-acyltransferases (Nat)"/>
    <property type="match status" value="1"/>
</dbReference>
<dbReference type="PROSITE" id="PS51186">
    <property type="entry name" value="GNAT"/>
    <property type="match status" value="1"/>
</dbReference>
<dbReference type="GO" id="GO:0016747">
    <property type="term" value="F:acyltransferase activity, transferring groups other than amino-acyl groups"/>
    <property type="evidence" value="ECO:0007669"/>
    <property type="project" value="InterPro"/>
</dbReference>
<keyword evidence="2" id="KW-0012">Acyltransferase</keyword>